<gene>
    <name evidence="2" type="ORF">EZV62_006901</name>
</gene>
<organism evidence="2 3">
    <name type="scientific">Acer yangbiense</name>
    <dbReference type="NCBI Taxonomy" id="1000413"/>
    <lineage>
        <taxon>Eukaryota</taxon>
        <taxon>Viridiplantae</taxon>
        <taxon>Streptophyta</taxon>
        <taxon>Embryophyta</taxon>
        <taxon>Tracheophyta</taxon>
        <taxon>Spermatophyta</taxon>
        <taxon>Magnoliopsida</taxon>
        <taxon>eudicotyledons</taxon>
        <taxon>Gunneridae</taxon>
        <taxon>Pentapetalae</taxon>
        <taxon>rosids</taxon>
        <taxon>malvids</taxon>
        <taxon>Sapindales</taxon>
        <taxon>Sapindaceae</taxon>
        <taxon>Hippocastanoideae</taxon>
        <taxon>Acereae</taxon>
        <taxon>Acer</taxon>
    </lineage>
</organism>
<feature type="domain" description="KIB1-4 beta-propeller" evidence="1">
    <location>
        <begin position="94"/>
        <end position="290"/>
    </location>
</feature>
<keyword evidence="3" id="KW-1185">Reference proteome</keyword>
<accession>A0A5C7IB52</accession>
<dbReference type="OrthoDB" id="1863935at2759"/>
<dbReference type="AlphaFoldDB" id="A0A5C7IB52"/>
<dbReference type="PANTHER" id="PTHR33127:SF5">
    <property type="entry name" value="TRANSMEMBRANE PROTEIN"/>
    <property type="match status" value="1"/>
</dbReference>
<dbReference type="Gene3D" id="1.20.1280.50">
    <property type="match status" value="1"/>
</dbReference>
<sequence length="360" mass="42391">MENSDQMRKIVWDDLPQDIVSRILGKLAWSERARLCLVRKSWRRLFYEIKNTQEFLPWIFCYNSDLTSDGVRVCKLCDPFARRSYTVKDAAIVNNRDFSDARACDSRYGWVLFSKEIYDIVRMNFFFYNPFTNEIIELPRMEKNYRKITYYEKATFSLSPSSPSCTVIAFSILRDGKLGIETCQPGDESWKMFEFLGDYKYNSILDVAYADESFYCTFVEGKMGAFNIKQQQWKVLTESLHQSGNCHHCLVVAFDGDLLLYWPCTEPIYDVIHTCCWRFDLSEMKWIENKKKQVIFEKCTSFSVPAMGNAKGSEGDYYFGSSFWSKPNYAWTLEDDIHFRGRIWIQPPFQYSSDTVLEDN</sequence>
<proteinExistence type="predicted"/>
<dbReference type="Pfam" id="PF03478">
    <property type="entry name" value="Beta-prop_KIB1-4"/>
    <property type="match status" value="1"/>
</dbReference>
<reference evidence="3" key="1">
    <citation type="journal article" date="2019" name="Gigascience">
        <title>De novo genome assembly of the endangered Acer yangbiense, a plant species with extremely small populations endemic to Yunnan Province, China.</title>
        <authorList>
            <person name="Yang J."/>
            <person name="Wariss H.M."/>
            <person name="Tao L."/>
            <person name="Zhang R."/>
            <person name="Yun Q."/>
            <person name="Hollingsworth P."/>
            <person name="Dao Z."/>
            <person name="Luo G."/>
            <person name="Guo H."/>
            <person name="Ma Y."/>
            <person name="Sun W."/>
        </authorList>
    </citation>
    <scope>NUCLEOTIDE SEQUENCE [LARGE SCALE GENOMIC DNA]</scope>
    <source>
        <strain evidence="3">cv. Malutang</strain>
    </source>
</reference>
<evidence type="ECO:0000313" key="2">
    <source>
        <dbReference type="EMBL" id="TXG65626.1"/>
    </source>
</evidence>
<name>A0A5C7IB52_9ROSI</name>
<comment type="caution">
    <text evidence="2">The sequence shown here is derived from an EMBL/GenBank/DDBJ whole genome shotgun (WGS) entry which is preliminary data.</text>
</comment>
<dbReference type="InterPro" id="IPR036047">
    <property type="entry name" value="F-box-like_dom_sf"/>
</dbReference>
<dbReference type="PANTHER" id="PTHR33127">
    <property type="entry name" value="TRANSMEMBRANE PROTEIN"/>
    <property type="match status" value="1"/>
</dbReference>
<evidence type="ECO:0000259" key="1">
    <source>
        <dbReference type="Pfam" id="PF03478"/>
    </source>
</evidence>
<protein>
    <recommendedName>
        <fullName evidence="1">KIB1-4 beta-propeller domain-containing protein</fullName>
    </recommendedName>
</protein>
<dbReference type="InterPro" id="IPR005174">
    <property type="entry name" value="KIB1-4_b-propeller"/>
</dbReference>
<dbReference type="Proteomes" id="UP000323000">
    <property type="component" value="Chromosome 3"/>
</dbReference>
<evidence type="ECO:0000313" key="3">
    <source>
        <dbReference type="Proteomes" id="UP000323000"/>
    </source>
</evidence>
<dbReference type="SUPFAM" id="SSF81383">
    <property type="entry name" value="F-box domain"/>
    <property type="match status" value="1"/>
</dbReference>
<dbReference type="EMBL" id="VAHF01000003">
    <property type="protein sequence ID" value="TXG65626.1"/>
    <property type="molecule type" value="Genomic_DNA"/>
</dbReference>